<dbReference type="InterPro" id="IPR007865">
    <property type="entry name" value="Aminopep_P_N"/>
</dbReference>
<evidence type="ECO:0000256" key="9">
    <source>
        <dbReference type="ARBA" id="ARBA00023211"/>
    </source>
</evidence>
<organism evidence="16 18">
    <name type="scientific">Acidithiobacillus caldus</name>
    <dbReference type="NCBI Taxonomy" id="33059"/>
    <lineage>
        <taxon>Bacteria</taxon>
        <taxon>Pseudomonadati</taxon>
        <taxon>Pseudomonadota</taxon>
        <taxon>Acidithiobacillia</taxon>
        <taxon>Acidithiobacillales</taxon>
        <taxon>Acidithiobacillaceae</taxon>
        <taxon>Acidithiobacillus</taxon>
    </lineage>
</organism>
<dbReference type="Gene3D" id="3.40.350.10">
    <property type="entry name" value="Creatinase/prolidase N-terminal domain"/>
    <property type="match status" value="1"/>
</dbReference>
<evidence type="ECO:0000256" key="4">
    <source>
        <dbReference type="ARBA" id="ARBA00012574"/>
    </source>
</evidence>
<dbReference type="EC" id="3.4.11.9" evidence="4"/>
<dbReference type="PANTHER" id="PTHR43226">
    <property type="entry name" value="XAA-PRO AMINOPEPTIDASE 3"/>
    <property type="match status" value="1"/>
</dbReference>
<dbReference type="CDD" id="cd01087">
    <property type="entry name" value="Prolidase"/>
    <property type="match status" value="1"/>
</dbReference>
<dbReference type="GO" id="GO:0005829">
    <property type="term" value="C:cytosol"/>
    <property type="evidence" value="ECO:0007669"/>
    <property type="project" value="TreeGrafter"/>
</dbReference>
<evidence type="ECO:0000256" key="3">
    <source>
        <dbReference type="ARBA" id="ARBA00008766"/>
    </source>
</evidence>
<name>A0A1E7YUJ2_9PROT</name>
<keyword evidence="5" id="KW-0645">Protease</keyword>
<evidence type="ECO:0000313" key="18">
    <source>
        <dbReference type="Proteomes" id="UP000175707"/>
    </source>
</evidence>
<feature type="domain" description="Aminopeptidase P N-terminal" evidence="14">
    <location>
        <begin position="6"/>
        <end position="139"/>
    </location>
</feature>
<keyword evidence="8" id="KW-0482">Metalloprotease</keyword>
<dbReference type="Pfam" id="PF00557">
    <property type="entry name" value="Peptidase_M24"/>
    <property type="match status" value="1"/>
</dbReference>
<dbReference type="EMBL" id="LZYE01000209">
    <property type="protein sequence ID" value="OFC35099.1"/>
    <property type="molecule type" value="Genomic_DNA"/>
</dbReference>
<dbReference type="GO" id="GO:0070006">
    <property type="term" value="F:metalloaminopeptidase activity"/>
    <property type="evidence" value="ECO:0007669"/>
    <property type="project" value="InterPro"/>
</dbReference>
<dbReference type="SUPFAM" id="SSF53092">
    <property type="entry name" value="Creatinase/prolidase N-terminal domain"/>
    <property type="match status" value="1"/>
</dbReference>
<dbReference type="PROSITE" id="PS00491">
    <property type="entry name" value="PROLINE_PEPTIDASE"/>
    <property type="match status" value="1"/>
</dbReference>
<dbReference type="SMART" id="SM01011">
    <property type="entry name" value="AMP_N"/>
    <property type="match status" value="1"/>
</dbReference>
<accession>A0A1E7YUJ2</accession>
<evidence type="ECO:0000313" key="15">
    <source>
        <dbReference type="EMBL" id="OFC35099.1"/>
    </source>
</evidence>
<evidence type="ECO:0000256" key="6">
    <source>
        <dbReference type="ARBA" id="ARBA00022723"/>
    </source>
</evidence>
<keyword evidence="6 13" id="KW-0479">Metal-binding</keyword>
<evidence type="ECO:0000259" key="14">
    <source>
        <dbReference type="SMART" id="SM01011"/>
    </source>
</evidence>
<dbReference type="InterPro" id="IPR036005">
    <property type="entry name" value="Creatinase/aminopeptidase-like"/>
</dbReference>
<dbReference type="GO" id="GO:0030145">
    <property type="term" value="F:manganese ion binding"/>
    <property type="evidence" value="ECO:0007669"/>
    <property type="project" value="InterPro"/>
</dbReference>
<dbReference type="Pfam" id="PF05195">
    <property type="entry name" value="AMP_N"/>
    <property type="match status" value="1"/>
</dbReference>
<keyword evidence="9" id="KW-0464">Manganese</keyword>
<dbReference type="Proteomes" id="UP000175707">
    <property type="component" value="Unassembled WGS sequence"/>
</dbReference>
<dbReference type="InterPro" id="IPR001131">
    <property type="entry name" value="Peptidase_M24B_aminopep-P_CS"/>
</dbReference>
<dbReference type="PANTHER" id="PTHR43226:SF4">
    <property type="entry name" value="XAA-PRO AMINOPEPTIDASE 3"/>
    <property type="match status" value="1"/>
</dbReference>
<dbReference type="RefSeq" id="WP_070114279.1">
    <property type="nucleotide sequence ID" value="NZ_JAAXYT010000178.1"/>
</dbReference>
<evidence type="ECO:0000256" key="8">
    <source>
        <dbReference type="ARBA" id="ARBA00023049"/>
    </source>
</evidence>
<dbReference type="InterPro" id="IPR052433">
    <property type="entry name" value="X-Pro_dipept-like"/>
</dbReference>
<dbReference type="Proteomes" id="UP000175616">
    <property type="component" value="Unassembled WGS sequence"/>
</dbReference>
<dbReference type="EMBL" id="LZYH01000636">
    <property type="protein sequence ID" value="OFC56590.1"/>
    <property type="molecule type" value="Genomic_DNA"/>
</dbReference>
<dbReference type="InterPro" id="IPR000994">
    <property type="entry name" value="Pept_M24"/>
</dbReference>
<evidence type="ECO:0000256" key="1">
    <source>
        <dbReference type="ARBA" id="ARBA00001424"/>
    </source>
</evidence>
<keyword evidence="16" id="KW-0031">Aminopeptidase</keyword>
<evidence type="ECO:0000313" key="16">
    <source>
        <dbReference type="EMBL" id="OFC56590.1"/>
    </source>
</evidence>
<protein>
    <recommendedName>
        <fullName evidence="10">Xaa-Pro aminopeptidase</fullName>
        <ecNumber evidence="4">3.4.11.9</ecNumber>
    </recommendedName>
    <alternativeName>
        <fullName evidence="11">Aminopeptidase P II</fullName>
    </alternativeName>
    <alternativeName>
        <fullName evidence="12">X-Pro aminopeptidase</fullName>
    </alternativeName>
</protein>
<dbReference type="AlphaFoldDB" id="A0A1E7YUJ2"/>
<comment type="similarity">
    <text evidence="3 13">Belongs to the peptidase M24B family.</text>
</comment>
<dbReference type="Gene3D" id="3.90.230.10">
    <property type="entry name" value="Creatinase/methionine aminopeptidase superfamily"/>
    <property type="match status" value="1"/>
</dbReference>
<evidence type="ECO:0000256" key="12">
    <source>
        <dbReference type="ARBA" id="ARBA00081411"/>
    </source>
</evidence>
<evidence type="ECO:0000256" key="13">
    <source>
        <dbReference type="RuleBase" id="RU000590"/>
    </source>
</evidence>
<proteinExistence type="inferred from homology"/>
<comment type="catalytic activity">
    <reaction evidence="1">
        <text>Release of any N-terminal amino acid, including proline, that is linked to proline, even from a dipeptide or tripeptide.</text>
        <dbReference type="EC" id="3.4.11.9"/>
    </reaction>
</comment>
<dbReference type="FunFam" id="3.90.230.10:FF:000002">
    <property type="entry name" value="Xaa-Pro aminopeptidase 3"/>
    <property type="match status" value="1"/>
</dbReference>
<dbReference type="InterPro" id="IPR029149">
    <property type="entry name" value="Creatin/AminoP/Spt16_N"/>
</dbReference>
<evidence type="ECO:0000256" key="11">
    <source>
        <dbReference type="ARBA" id="ARBA00075356"/>
    </source>
</evidence>
<dbReference type="GO" id="GO:0006508">
    <property type="term" value="P:proteolysis"/>
    <property type="evidence" value="ECO:0007669"/>
    <property type="project" value="UniProtKB-KW"/>
</dbReference>
<sequence length="442" mass="49226">MSSHDLPRPDYAARRRRLMERLPDGVAIVPTATEKSRNADVHYPFRPDSDFWYLTGFAEPEALLVLVPGHPDGEEWLFCRPRDPEREIWDGRRAGLEGARELCGIQQTRSIVELDSLLPELLQNRELLCAPLGRSADFDARLMLWRNQARSRSRAGIRYPQELVDLGFLLHEMRVIKDPVELEHLRAAVGISAAGHRHGMRVCRPGMTEYQLQAEIEFVFQRLGARSVAYPSIVGGGPNACILHYTENRDALADGDLVLVDAGAEYGNYAGDITRSYPVNGVFSPAQREVYALVLASQKAAIAALAPGRSVADYHEAAVAVLVDGLRDLKILSESREAILEQGLYRSFYMHRTGHWLGLDVHDAGSYRQRDGNWRMLEPGMVVTVEPGLYFSPENPACPERYRGIGIRIEDDCLITAEGVEVLSAAAPKEIDEIEALMALGS</sequence>
<dbReference type="SUPFAM" id="SSF55920">
    <property type="entry name" value="Creatinase/aminopeptidase"/>
    <property type="match status" value="1"/>
</dbReference>
<evidence type="ECO:0000313" key="17">
    <source>
        <dbReference type="Proteomes" id="UP000175616"/>
    </source>
</evidence>
<evidence type="ECO:0000256" key="5">
    <source>
        <dbReference type="ARBA" id="ARBA00022670"/>
    </source>
</evidence>
<comment type="caution">
    <text evidence="16">The sequence shown here is derived from an EMBL/GenBank/DDBJ whole genome shotgun (WGS) entry which is preliminary data.</text>
</comment>
<evidence type="ECO:0000256" key="7">
    <source>
        <dbReference type="ARBA" id="ARBA00022801"/>
    </source>
</evidence>
<evidence type="ECO:0000256" key="10">
    <source>
        <dbReference type="ARBA" id="ARBA00069363"/>
    </source>
</evidence>
<reference evidence="17 18" key="1">
    <citation type="submission" date="2016-06" db="EMBL/GenBank/DDBJ databases">
        <title>Gene turnover analysis identifies the evolutionary adaptation of the extremophile Acidithiobacillus caldus.</title>
        <authorList>
            <person name="Zhang X."/>
        </authorList>
    </citation>
    <scope>NUCLEOTIDE SEQUENCE [LARGE SCALE GENOMIC DNA]</scope>
    <source>
        <strain evidence="15 17">DX</strain>
        <strain evidence="16 18">S1</strain>
    </source>
</reference>
<keyword evidence="7" id="KW-0378">Hydrolase</keyword>
<gene>
    <name evidence="15" type="ORF">BAE27_08080</name>
    <name evidence="16" type="ORF">BAE30_09915</name>
</gene>
<comment type="cofactor">
    <cofactor evidence="2">
        <name>Mn(2+)</name>
        <dbReference type="ChEBI" id="CHEBI:29035"/>
    </cofactor>
</comment>
<evidence type="ECO:0000256" key="2">
    <source>
        <dbReference type="ARBA" id="ARBA00001936"/>
    </source>
</evidence>